<proteinExistence type="predicted"/>
<dbReference type="Proteomes" id="UP001596297">
    <property type="component" value="Unassembled WGS sequence"/>
</dbReference>
<dbReference type="PANTHER" id="PTHR34819">
    <property type="entry name" value="LARGE CYSTEINE-RICH PERIPLASMIC PROTEIN OMCB"/>
    <property type="match status" value="1"/>
</dbReference>
<dbReference type="NCBIfam" id="TIGR01451">
    <property type="entry name" value="B_ant_repeat"/>
    <property type="match status" value="1"/>
</dbReference>
<dbReference type="InterPro" id="IPR001434">
    <property type="entry name" value="OmcB-like_DUF11"/>
</dbReference>
<gene>
    <name evidence="2" type="ORF">ACFP81_12360</name>
</gene>
<sequence length="326" mass="34815">MEPPPTISKAVNAAEVAIGDRVTYTVTMRNESRTADLVDAVLTDTPSKGLEYIAGTSRLDGQPIADPQVTGTGTELRWNLGVIPAQAERKLTYDMRVTPEAGTEIINLARLQGKGAAGQTDIASAATENVRSVRLLNFAPYADLLGTVYVDLDGDKQLSEDDLPVSGARVVLAGGRLVQTDVRGRYHFGNVPLGTHALRLDSASVSYPVDQSVATQTVRVLGLTTVDFPLEPNQGRLGRAAEYGFGPVTVRKTVLPVAGGYQVRLTLTPAAALSQVTVRDLLPQGAEQLSGQLERSGPLNEPETLEYTYRLSAPAPLVAPTVEWKE</sequence>
<dbReference type="Gene3D" id="2.60.40.740">
    <property type="match status" value="1"/>
</dbReference>
<keyword evidence="3" id="KW-1185">Reference proteome</keyword>
<dbReference type="InterPro" id="IPR047589">
    <property type="entry name" value="DUF11_rpt"/>
</dbReference>
<dbReference type="InterPro" id="IPR026466">
    <property type="entry name" value="Fim_isopep_form_D2_dom"/>
</dbReference>
<reference evidence="3" key="1">
    <citation type="journal article" date="2019" name="Int. J. Syst. Evol. Microbiol.">
        <title>The Global Catalogue of Microorganisms (GCM) 10K type strain sequencing project: providing services to taxonomists for standard genome sequencing and annotation.</title>
        <authorList>
            <consortium name="The Broad Institute Genomics Platform"/>
            <consortium name="The Broad Institute Genome Sequencing Center for Infectious Disease"/>
            <person name="Wu L."/>
            <person name="Ma J."/>
        </authorList>
    </citation>
    <scope>NUCLEOTIDE SEQUENCE [LARGE SCALE GENOMIC DNA]</scope>
    <source>
        <strain evidence="3">CGMCC 1.15772</strain>
    </source>
</reference>
<feature type="domain" description="DUF11" evidence="1">
    <location>
        <begin position="7"/>
        <end position="113"/>
    </location>
</feature>
<dbReference type="PANTHER" id="PTHR34819:SF3">
    <property type="entry name" value="CELL SURFACE PROTEIN"/>
    <property type="match status" value="1"/>
</dbReference>
<dbReference type="Pfam" id="PF01345">
    <property type="entry name" value="DUF11"/>
    <property type="match status" value="1"/>
</dbReference>
<comment type="caution">
    <text evidence="2">The sequence shown here is derived from an EMBL/GenBank/DDBJ whole genome shotgun (WGS) entry which is preliminary data.</text>
</comment>
<dbReference type="EMBL" id="JBHSWD010000002">
    <property type="protein sequence ID" value="MFC6592708.1"/>
    <property type="molecule type" value="Genomic_DNA"/>
</dbReference>
<accession>A0ABW1YEE4</accession>
<dbReference type="InterPro" id="IPR051172">
    <property type="entry name" value="Chlamydia_OmcB"/>
</dbReference>
<dbReference type="InterPro" id="IPR013783">
    <property type="entry name" value="Ig-like_fold"/>
</dbReference>
<dbReference type="InterPro" id="IPR008969">
    <property type="entry name" value="CarboxyPept-like_regulatory"/>
</dbReference>
<dbReference type="SUPFAM" id="SSF49464">
    <property type="entry name" value="Carboxypeptidase regulatory domain-like"/>
    <property type="match status" value="1"/>
</dbReference>
<dbReference type="NCBIfam" id="TIGR04226">
    <property type="entry name" value="RrgB_K2N_iso_D2"/>
    <property type="match status" value="1"/>
</dbReference>
<name>A0ABW1YEE4_9DEIO</name>
<protein>
    <submittedName>
        <fullName evidence="2">Isopeptide-forming domain-containing fimbrial protein</fullName>
    </submittedName>
</protein>
<organism evidence="2 3">
    <name type="scientific">Deinococcus lacus</name>
    <dbReference type="NCBI Taxonomy" id="392561"/>
    <lineage>
        <taxon>Bacteria</taxon>
        <taxon>Thermotogati</taxon>
        <taxon>Deinococcota</taxon>
        <taxon>Deinococci</taxon>
        <taxon>Deinococcales</taxon>
        <taxon>Deinococcaceae</taxon>
        <taxon>Deinococcus</taxon>
    </lineage>
</organism>
<dbReference type="RefSeq" id="WP_380083827.1">
    <property type="nucleotide sequence ID" value="NZ_JBHSWD010000002.1"/>
</dbReference>
<dbReference type="Gene3D" id="2.60.40.10">
    <property type="entry name" value="Immunoglobulins"/>
    <property type="match status" value="1"/>
</dbReference>
<evidence type="ECO:0000259" key="1">
    <source>
        <dbReference type="Pfam" id="PF01345"/>
    </source>
</evidence>
<evidence type="ECO:0000313" key="2">
    <source>
        <dbReference type="EMBL" id="MFC6592708.1"/>
    </source>
</evidence>
<evidence type="ECO:0000313" key="3">
    <source>
        <dbReference type="Proteomes" id="UP001596297"/>
    </source>
</evidence>